<reference evidence="5" key="1">
    <citation type="submission" date="2022-04" db="EMBL/GenBank/DDBJ databases">
        <title>Roseibium sp. CAU 1639 isolated from mud.</title>
        <authorList>
            <person name="Kim W."/>
        </authorList>
    </citation>
    <scope>NUCLEOTIDE SEQUENCE</scope>
    <source>
        <strain evidence="5">CAU 1639</strain>
    </source>
</reference>
<dbReference type="Gene3D" id="3.40.630.30">
    <property type="match status" value="1"/>
</dbReference>
<keyword evidence="1" id="KW-0808">Transferase</keyword>
<organism evidence="5 6">
    <name type="scientific">Roseibium sediminicola</name>
    <dbReference type="NCBI Taxonomy" id="2933272"/>
    <lineage>
        <taxon>Bacteria</taxon>
        <taxon>Pseudomonadati</taxon>
        <taxon>Pseudomonadota</taxon>
        <taxon>Alphaproteobacteria</taxon>
        <taxon>Hyphomicrobiales</taxon>
        <taxon>Stappiaceae</taxon>
        <taxon>Roseibium</taxon>
    </lineage>
</organism>
<dbReference type="CDD" id="cd04301">
    <property type="entry name" value="NAT_SF"/>
    <property type="match status" value="1"/>
</dbReference>
<evidence type="ECO:0000256" key="3">
    <source>
        <dbReference type="ARBA" id="ARBA00038502"/>
    </source>
</evidence>
<dbReference type="Proteomes" id="UP001431221">
    <property type="component" value="Unassembled WGS sequence"/>
</dbReference>
<dbReference type="InterPro" id="IPR051531">
    <property type="entry name" value="N-acetyltransferase"/>
</dbReference>
<name>A0ABT0GW81_9HYPH</name>
<dbReference type="PROSITE" id="PS51186">
    <property type="entry name" value="GNAT"/>
    <property type="match status" value="1"/>
</dbReference>
<dbReference type="InterPro" id="IPR000182">
    <property type="entry name" value="GNAT_dom"/>
</dbReference>
<feature type="domain" description="N-acetyltransferase" evidence="4">
    <location>
        <begin position="12"/>
        <end position="167"/>
    </location>
</feature>
<sequence length="189" mass="21177">MSMLPELKTRRLVLRPIAMSDAEAMVELAGKDFEVARWMTSFAWPYEDGAAESFLKTVVGKDPFKTEALYAITLGGVFIGVVAIEPPGDLDDLPDLPTLGYWIGRPFQGHGYASEAVEAALDWAFEAFSTNAIGARAFEENFRSRGLLRKMGFKPYSMTERFSRTLDRRISNVVVRLERPDFEARKDAA</sequence>
<dbReference type="Pfam" id="PF13302">
    <property type="entry name" value="Acetyltransf_3"/>
    <property type="match status" value="1"/>
</dbReference>
<evidence type="ECO:0000256" key="2">
    <source>
        <dbReference type="ARBA" id="ARBA00023315"/>
    </source>
</evidence>
<dbReference type="PANTHER" id="PTHR43792">
    <property type="entry name" value="GNAT FAMILY, PUTATIVE (AFU_ORTHOLOGUE AFUA_3G00765)-RELATED-RELATED"/>
    <property type="match status" value="1"/>
</dbReference>
<evidence type="ECO:0000256" key="1">
    <source>
        <dbReference type="ARBA" id="ARBA00022679"/>
    </source>
</evidence>
<protein>
    <submittedName>
        <fullName evidence="5">GNAT family N-acetyltransferase</fullName>
    </submittedName>
</protein>
<proteinExistence type="inferred from homology"/>
<evidence type="ECO:0000259" key="4">
    <source>
        <dbReference type="PROSITE" id="PS51186"/>
    </source>
</evidence>
<dbReference type="RefSeq" id="WP_248155832.1">
    <property type="nucleotide sequence ID" value="NZ_JALNMJ010000011.1"/>
</dbReference>
<dbReference type="SUPFAM" id="SSF55729">
    <property type="entry name" value="Acyl-CoA N-acyltransferases (Nat)"/>
    <property type="match status" value="1"/>
</dbReference>
<dbReference type="InterPro" id="IPR016181">
    <property type="entry name" value="Acyl_CoA_acyltransferase"/>
</dbReference>
<dbReference type="PANTHER" id="PTHR43792:SF8">
    <property type="entry name" value="[RIBOSOMAL PROTEIN US5]-ALANINE N-ACETYLTRANSFERASE"/>
    <property type="match status" value="1"/>
</dbReference>
<keyword evidence="6" id="KW-1185">Reference proteome</keyword>
<comment type="similarity">
    <text evidence="3">Belongs to the acetyltransferase family. RimJ subfamily.</text>
</comment>
<evidence type="ECO:0000313" key="6">
    <source>
        <dbReference type="Proteomes" id="UP001431221"/>
    </source>
</evidence>
<dbReference type="EMBL" id="JALNMJ010000011">
    <property type="protein sequence ID" value="MCK7613699.1"/>
    <property type="molecule type" value="Genomic_DNA"/>
</dbReference>
<keyword evidence="2" id="KW-0012">Acyltransferase</keyword>
<evidence type="ECO:0000313" key="5">
    <source>
        <dbReference type="EMBL" id="MCK7613699.1"/>
    </source>
</evidence>
<accession>A0ABT0GW81</accession>
<gene>
    <name evidence="5" type="ORF">M0H32_16130</name>
</gene>
<comment type="caution">
    <text evidence="5">The sequence shown here is derived from an EMBL/GenBank/DDBJ whole genome shotgun (WGS) entry which is preliminary data.</text>
</comment>